<feature type="compositionally biased region" description="Basic and acidic residues" evidence="1">
    <location>
        <begin position="62"/>
        <end position="71"/>
    </location>
</feature>
<reference evidence="2" key="1">
    <citation type="journal article" date="2022" name="Plant J.">
        <title>Strategies of tolerance reflected in two North American maple genomes.</title>
        <authorList>
            <person name="McEvoy S.L."/>
            <person name="Sezen U.U."/>
            <person name="Trouern-Trend A."/>
            <person name="McMahon S.M."/>
            <person name="Schaberg P.G."/>
            <person name="Yang J."/>
            <person name="Wegrzyn J.L."/>
            <person name="Swenson N.G."/>
        </authorList>
    </citation>
    <scope>NUCLEOTIDE SEQUENCE</scope>
    <source>
        <strain evidence="2">NS2018</strain>
    </source>
</reference>
<accession>A0AA39S3P3</accession>
<protein>
    <submittedName>
        <fullName evidence="2">Uncharacterized protein</fullName>
    </submittedName>
</protein>
<name>A0AA39S3P3_ACESA</name>
<reference evidence="2" key="2">
    <citation type="submission" date="2023-06" db="EMBL/GenBank/DDBJ databases">
        <authorList>
            <person name="Swenson N.G."/>
            <person name="Wegrzyn J.L."/>
            <person name="Mcevoy S.L."/>
        </authorList>
    </citation>
    <scope>NUCLEOTIDE SEQUENCE</scope>
    <source>
        <strain evidence="2">NS2018</strain>
        <tissue evidence="2">Leaf</tissue>
    </source>
</reference>
<gene>
    <name evidence="2" type="ORF">LWI29_029661</name>
</gene>
<dbReference type="AlphaFoldDB" id="A0AA39S3P3"/>
<dbReference type="EMBL" id="JAUESC010000384">
    <property type="protein sequence ID" value="KAK0582795.1"/>
    <property type="molecule type" value="Genomic_DNA"/>
</dbReference>
<organism evidence="2 3">
    <name type="scientific">Acer saccharum</name>
    <name type="common">Sugar maple</name>
    <dbReference type="NCBI Taxonomy" id="4024"/>
    <lineage>
        <taxon>Eukaryota</taxon>
        <taxon>Viridiplantae</taxon>
        <taxon>Streptophyta</taxon>
        <taxon>Embryophyta</taxon>
        <taxon>Tracheophyta</taxon>
        <taxon>Spermatophyta</taxon>
        <taxon>Magnoliopsida</taxon>
        <taxon>eudicotyledons</taxon>
        <taxon>Gunneridae</taxon>
        <taxon>Pentapetalae</taxon>
        <taxon>rosids</taxon>
        <taxon>malvids</taxon>
        <taxon>Sapindales</taxon>
        <taxon>Sapindaceae</taxon>
        <taxon>Hippocastanoideae</taxon>
        <taxon>Acereae</taxon>
        <taxon>Acer</taxon>
    </lineage>
</organism>
<keyword evidence="3" id="KW-1185">Reference proteome</keyword>
<evidence type="ECO:0000313" key="3">
    <source>
        <dbReference type="Proteomes" id="UP001168877"/>
    </source>
</evidence>
<evidence type="ECO:0000313" key="2">
    <source>
        <dbReference type="EMBL" id="KAK0582795.1"/>
    </source>
</evidence>
<feature type="region of interest" description="Disordered" evidence="1">
    <location>
        <begin position="60"/>
        <end position="81"/>
    </location>
</feature>
<dbReference type="Proteomes" id="UP001168877">
    <property type="component" value="Unassembled WGS sequence"/>
</dbReference>
<evidence type="ECO:0000256" key="1">
    <source>
        <dbReference type="SAM" id="MobiDB-lite"/>
    </source>
</evidence>
<comment type="caution">
    <text evidence="2">The sequence shown here is derived from an EMBL/GenBank/DDBJ whole genome shotgun (WGS) entry which is preliminary data.</text>
</comment>
<sequence>MVEKKGGHFNNIVKEEKKRSDELCILNNMNAAEVRKGLADKDLLLRDYKYEVNEGDCSKSGFLERTKEDGPRGSFGSRLYGFGSKGRDKDLSRNQSEIQFHVPDVETNETYNGPGLSVSNVHEVSSAKGGVDNRVGLEASLKEWEIRSPTRSRVKKKEANVKALEGAKGQACDNQLCHVEGSLGGSLKERQWINLCVYLSV</sequence>
<proteinExistence type="predicted"/>